<name>A0AAD3ND02_LATJO</name>
<comment type="caution">
    <text evidence="1">The sequence shown here is derived from an EMBL/GenBank/DDBJ whole genome shotgun (WGS) entry which is preliminary data.</text>
</comment>
<evidence type="ECO:0000313" key="1">
    <source>
        <dbReference type="EMBL" id="GLD70165.1"/>
    </source>
</evidence>
<sequence>MTPTASRNSLDRLPSEFPFRSNLPCPGIQQLAWLLGNSQTSVPPSPLVLNLSIPGGDSSLTTSTTATSAIIARSYITPDAMQIHAAKRRMLPITMISMAITARSGVSNACAYRQPEALQLYSQRR</sequence>
<keyword evidence="2" id="KW-1185">Reference proteome</keyword>
<protein>
    <submittedName>
        <fullName evidence="1">Tyrosine-protein phosphatase non-receptor type 14</fullName>
    </submittedName>
</protein>
<proteinExistence type="predicted"/>
<evidence type="ECO:0000313" key="2">
    <source>
        <dbReference type="Proteomes" id="UP001279410"/>
    </source>
</evidence>
<organism evidence="1 2">
    <name type="scientific">Lates japonicus</name>
    <name type="common">Japanese lates</name>
    <dbReference type="NCBI Taxonomy" id="270547"/>
    <lineage>
        <taxon>Eukaryota</taxon>
        <taxon>Metazoa</taxon>
        <taxon>Chordata</taxon>
        <taxon>Craniata</taxon>
        <taxon>Vertebrata</taxon>
        <taxon>Euteleostomi</taxon>
        <taxon>Actinopterygii</taxon>
        <taxon>Neopterygii</taxon>
        <taxon>Teleostei</taxon>
        <taxon>Neoteleostei</taxon>
        <taxon>Acanthomorphata</taxon>
        <taxon>Carangaria</taxon>
        <taxon>Carangaria incertae sedis</taxon>
        <taxon>Centropomidae</taxon>
        <taxon>Lates</taxon>
    </lineage>
</organism>
<accession>A0AAD3ND02</accession>
<gene>
    <name evidence="1" type="ORF">AKAME5_002148200</name>
</gene>
<reference evidence="1" key="1">
    <citation type="submission" date="2022-08" db="EMBL/GenBank/DDBJ databases">
        <title>Genome sequencing of akame (Lates japonicus).</title>
        <authorList>
            <person name="Hashiguchi Y."/>
            <person name="Takahashi H."/>
        </authorList>
    </citation>
    <scope>NUCLEOTIDE SEQUENCE</scope>
    <source>
        <strain evidence="1">Kochi</strain>
    </source>
</reference>
<dbReference type="Proteomes" id="UP001279410">
    <property type="component" value="Unassembled WGS sequence"/>
</dbReference>
<dbReference type="AlphaFoldDB" id="A0AAD3ND02"/>
<dbReference type="EMBL" id="BRZM01000357">
    <property type="protein sequence ID" value="GLD70165.1"/>
    <property type="molecule type" value="Genomic_DNA"/>
</dbReference>